<dbReference type="EMBL" id="JACHGN010000037">
    <property type="protein sequence ID" value="MBB5140151.1"/>
    <property type="molecule type" value="Genomic_DNA"/>
</dbReference>
<gene>
    <name evidence="1" type="ORF">HNP84_009918</name>
</gene>
<dbReference type="RefSeq" id="WP_185056952.1">
    <property type="nucleotide sequence ID" value="NZ_BAABIX010000054.1"/>
</dbReference>
<protein>
    <submittedName>
        <fullName evidence="1">Uncharacterized protein</fullName>
    </submittedName>
</protein>
<reference evidence="1 2" key="1">
    <citation type="submission" date="2020-08" db="EMBL/GenBank/DDBJ databases">
        <title>Genomic Encyclopedia of Type Strains, Phase IV (KMG-IV): sequencing the most valuable type-strain genomes for metagenomic binning, comparative biology and taxonomic classification.</title>
        <authorList>
            <person name="Goeker M."/>
        </authorList>
    </citation>
    <scope>NUCLEOTIDE SEQUENCE [LARGE SCALE GENOMIC DNA]</scope>
    <source>
        <strain evidence="1 2">DSM 45615</strain>
    </source>
</reference>
<keyword evidence="2" id="KW-1185">Reference proteome</keyword>
<sequence>MSERSSVLGTGHRGVARLGRSALVVVLAAGALWGGGPPAAVAASAAGAFGPYGYGGVKLGMSAKQARATGKITPKEGWGPCTGWDLKARPSGRDKVGLYISKKRGVAVIFAPKGVKTRQGIGIGSTEKQLRKAYPGLKRSASGYPVASVPGNPKASYRFLLSRGRIYEMVLALNDQDCVN</sequence>
<accession>A0A840PQV7</accession>
<comment type="caution">
    <text evidence="1">The sequence shown here is derived from an EMBL/GenBank/DDBJ whole genome shotgun (WGS) entry which is preliminary data.</text>
</comment>
<dbReference type="Proteomes" id="UP000578449">
    <property type="component" value="Unassembled WGS sequence"/>
</dbReference>
<evidence type="ECO:0000313" key="2">
    <source>
        <dbReference type="Proteomes" id="UP000578449"/>
    </source>
</evidence>
<proteinExistence type="predicted"/>
<dbReference type="AlphaFoldDB" id="A0A840PQV7"/>
<evidence type="ECO:0000313" key="1">
    <source>
        <dbReference type="EMBL" id="MBB5140151.1"/>
    </source>
</evidence>
<organism evidence="1 2">
    <name type="scientific">Thermocatellispora tengchongensis</name>
    <dbReference type="NCBI Taxonomy" id="1073253"/>
    <lineage>
        <taxon>Bacteria</taxon>
        <taxon>Bacillati</taxon>
        <taxon>Actinomycetota</taxon>
        <taxon>Actinomycetes</taxon>
        <taxon>Streptosporangiales</taxon>
        <taxon>Streptosporangiaceae</taxon>
        <taxon>Thermocatellispora</taxon>
    </lineage>
</organism>
<name>A0A840PQV7_9ACTN</name>